<feature type="region of interest" description="Disordered" evidence="1">
    <location>
        <begin position="151"/>
        <end position="176"/>
    </location>
</feature>
<feature type="compositionally biased region" description="Basic and acidic residues" evidence="1">
    <location>
        <begin position="167"/>
        <end position="176"/>
    </location>
</feature>
<evidence type="ECO:0000313" key="3">
    <source>
        <dbReference type="Proteomes" id="UP001054945"/>
    </source>
</evidence>
<dbReference type="Proteomes" id="UP001054945">
    <property type="component" value="Unassembled WGS sequence"/>
</dbReference>
<evidence type="ECO:0000313" key="2">
    <source>
        <dbReference type="EMBL" id="GIY10408.1"/>
    </source>
</evidence>
<proteinExistence type="predicted"/>
<protein>
    <submittedName>
        <fullName evidence="2">Uncharacterized protein</fullName>
    </submittedName>
</protein>
<reference evidence="2 3" key="1">
    <citation type="submission" date="2021-06" db="EMBL/GenBank/DDBJ databases">
        <title>Caerostris extrusa draft genome.</title>
        <authorList>
            <person name="Kono N."/>
            <person name="Arakawa K."/>
        </authorList>
    </citation>
    <scope>NUCLEOTIDE SEQUENCE [LARGE SCALE GENOMIC DNA]</scope>
</reference>
<accession>A0AAV4QL56</accession>
<sequence length="176" mass="19602">MDSKLLFHKVRNTTERPDSQLASTLDFIVNTTCCSFEKLERPIPQLRPPSPTRPGTAHSGPPLGHRRSKGDAAKIIPSDRALLNNGPQGTPQLFLSYQARAPLSGPLPQFTYGPEWSLAEGPPRDPFSLREEGGSEFVDWDAGAWHFDKTNEAIARNPSPLPLQRSQKPEIHEERM</sequence>
<gene>
    <name evidence="2" type="ORF">CEXT_350871</name>
</gene>
<evidence type="ECO:0000256" key="1">
    <source>
        <dbReference type="SAM" id="MobiDB-lite"/>
    </source>
</evidence>
<comment type="caution">
    <text evidence="2">The sequence shown here is derived from an EMBL/GenBank/DDBJ whole genome shotgun (WGS) entry which is preliminary data.</text>
</comment>
<organism evidence="2 3">
    <name type="scientific">Caerostris extrusa</name>
    <name type="common">Bark spider</name>
    <name type="synonym">Caerostris bankana</name>
    <dbReference type="NCBI Taxonomy" id="172846"/>
    <lineage>
        <taxon>Eukaryota</taxon>
        <taxon>Metazoa</taxon>
        <taxon>Ecdysozoa</taxon>
        <taxon>Arthropoda</taxon>
        <taxon>Chelicerata</taxon>
        <taxon>Arachnida</taxon>
        <taxon>Araneae</taxon>
        <taxon>Araneomorphae</taxon>
        <taxon>Entelegynae</taxon>
        <taxon>Araneoidea</taxon>
        <taxon>Araneidae</taxon>
        <taxon>Caerostris</taxon>
    </lineage>
</organism>
<dbReference type="EMBL" id="BPLR01006520">
    <property type="protein sequence ID" value="GIY10408.1"/>
    <property type="molecule type" value="Genomic_DNA"/>
</dbReference>
<name>A0AAV4QL56_CAEEX</name>
<dbReference type="AlphaFoldDB" id="A0AAV4QL56"/>
<feature type="region of interest" description="Disordered" evidence="1">
    <location>
        <begin position="39"/>
        <end position="87"/>
    </location>
</feature>
<keyword evidence="3" id="KW-1185">Reference proteome</keyword>